<dbReference type="Proteomes" id="UP000660110">
    <property type="component" value="Unassembled WGS sequence"/>
</dbReference>
<dbReference type="GO" id="GO:0005886">
    <property type="term" value="C:plasma membrane"/>
    <property type="evidence" value="ECO:0007669"/>
    <property type="project" value="UniProtKB-SubCell"/>
</dbReference>
<feature type="transmembrane region" description="Helical" evidence="7">
    <location>
        <begin position="173"/>
        <end position="197"/>
    </location>
</feature>
<reference evidence="9" key="1">
    <citation type="journal article" date="2014" name="Int. J. Syst. Evol. Microbiol.">
        <title>Complete genome sequence of Corynebacterium casei LMG S-19264T (=DSM 44701T), isolated from a smear-ripened cheese.</title>
        <authorList>
            <consortium name="US DOE Joint Genome Institute (JGI-PGF)"/>
            <person name="Walter F."/>
            <person name="Albersmeier A."/>
            <person name="Kalinowski J."/>
            <person name="Ruckert C."/>
        </authorList>
    </citation>
    <scope>NUCLEOTIDE SEQUENCE</scope>
    <source>
        <strain evidence="9">CGMCC 1.12153</strain>
    </source>
</reference>
<evidence type="ECO:0000256" key="7">
    <source>
        <dbReference type="RuleBase" id="RU363032"/>
    </source>
</evidence>
<feature type="transmembrane region" description="Helical" evidence="7">
    <location>
        <begin position="23"/>
        <end position="45"/>
    </location>
</feature>
<dbReference type="GO" id="GO:0055085">
    <property type="term" value="P:transmembrane transport"/>
    <property type="evidence" value="ECO:0007669"/>
    <property type="project" value="InterPro"/>
</dbReference>
<organism evidence="9 10">
    <name type="scientific">Halobacillus andaensis</name>
    <dbReference type="NCBI Taxonomy" id="1176239"/>
    <lineage>
        <taxon>Bacteria</taxon>
        <taxon>Bacillati</taxon>
        <taxon>Bacillota</taxon>
        <taxon>Bacilli</taxon>
        <taxon>Bacillales</taxon>
        <taxon>Bacillaceae</taxon>
        <taxon>Halobacillus</taxon>
    </lineage>
</organism>
<evidence type="ECO:0000256" key="3">
    <source>
        <dbReference type="ARBA" id="ARBA00022475"/>
    </source>
</evidence>
<dbReference type="AlphaFoldDB" id="A0A917BA37"/>
<evidence type="ECO:0000256" key="6">
    <source>
        <dbReference type="ARBA" id="ARBA00023136"/>
    </source>
</evidence>
<dbReference type="EMBL" id="BMEL01000004">
    <property type="protein sequence ID" value="GGF32227.1"/>
    <property type="molecule type" value="Genomic_DNA"/>
</dbReference>
<keyword evidence="4 7" id="KW-0812">Transmembrane</keyword>
<feature type="transmembrane region" description="Helical" evidence="7">
    <location>
        <begin position="126"/>
        <end position="147"/>
    </location>
</feature>
<comment type="subcellular location">
    <subcellularLocation>
        <location evidence="1 7">Cell membrane</location>
        <topology evidence="1 7">Multi-pass membrane protein</topology>
    </subcellularLocation>
</comment>
<evidence type="ECO:0000313" key="10">
    <source>
        <dbReference type="Proteomes" id="UP000660110"/>
    </source>
</evidence>
<dbReference type="Pfam" id="PF00528">
    <property type="entry name" value="BPD_transp_1"/>
    <property type="match status" value="1"/>
</dbReference>
<evidence type="ECO:0000256" key="4">
    <source>
        <dbReference type="ARBA" id="ARBA00022692"/>
    </source>
</evidence>
<reference evidence="9" key="2">
    <citation type="submission" date="2020-09" db="EMBL/GenBank/DDBJ databases">
        <authorList>
            <person name="Sun Q."/>
            <person name="Zhou Y."/>
        </authorList>
    </citation>
    <scope>NUCLEOTIDE SEQUENCE</scope>
    <source>
        <strain evidence="9">CGMCC 1.12153</strain>
    </source>
</reference>
<dbReference type="InterPro" id="IPR000515">
    <property type="entry name" value="MetI-like"/>
</dbReference>
<name>A0A917BA37_HALAA</name>
<protein>
    <submittedName>
        <fullName evidence="9">ABC transporter permease</fullName>
    </submittedName>
</protein>
<feature type="transmembrane region" description="Helical" evidence="7">
    <location>
        <begin position="51"/>
        <end position="71"/>
    </location>
</feature>
<dbReference type="PANTHER" id="PTHR30193:SF37">
    <property type="entry name" value="INNER MEMBRANE ABC TRANSPORTER PERMEASE PROTEIN YCJO"/>
    <property type="match status" value="1"/>
</dbReference>
<dbReference type="PANTHER" id="PTHR30193">
    <property type="entry name" value="ABC TRANSPORTER PERMEASE PROTEIN"/>
    <property type="match status" value="1"/>
</dbReference>
<evidence type="ECO:0000259" key="8">
    <source>
        <dbReference type="PROSITE" id="PS50928"/>
    </source>
</evidence>
<dbReference type="SUPFAM" id="SSF161098">
    <property type="entry name" value="MetI-like"/>
    <property type="match status" value="1"/>
</dbReference>
<feature type="transmembrane region" description="Helical" evidence="7">
    <location>
        <begin position="228"/>
        <end position="247"/>
    </location>
</feature>
<feature type="transmembrane region" description="Helical" evidence="7">
    <location>
        <begin position="259"/>
        <end position="276"/>
    </location>
</feature>
<keyword evidence="2 7" id="KW-0813">Transport</keyword>
<evidence type="ECO:0000256" key="5">
    <source>
        <dbReference type="ARBA" id="ARBA00022989"/>
    </source>
</evidence>
<evidence type="ECO:0000313" key="9">
    <source>
        <dbReference type="EMBL" id="GGF32227.1"/>
    </source>
</evidence>
<proteinExistence type="inferred from homology"/>
<evidence type="ECO:0000256" key="2">
    <source>
        <dbReference type="ARBA" id="ARBA00022448"/>
    </source>
</evidence>
<keyword evidence="6 7" id="KW-0472">Membrane</keyword>
<feature type="domain" description="ABC transmembrane type-1" evidence="8">
    <location>
        <begin position="89"/>
        <end position="303"/>
    </location>
</feature>
<dbReference type="PROSITE" id="PS50928">
    <property type="entry name" value="ABC_TM1"/>
    <property type="match status" value="1"/>
</dbReference>
<feature type="transmembrane region" description="Helical" evidence="7">
    <location>
        <begin position="282"/>
        <end position="302"/>
    </location>
</feature>
<keyword evidence="10" id="KW-1185">Reference proteome</keyword>
<dbReference type="InterPro" id="IPR051393">
    <property type="entry name" value="ABC_transporter_permease"/>
</dbReference>
<dbReference type="InterPro" id="IPR035906">
    <property type="entry name" value="MetI-like_sf"/>
</dbReference>
<keyword evidence="3" id="KW-1003">Cell membrane</keyword>
<evidence type="ECO:0000256" key="1">
    <source>
        <dbReference type="ARBA" id="ARBA00004651"/>
    </source>
</evidence>
<gene>
    <name evidence="9" type="ORF">GCM10010954_34260</name>
</gene>
<accession>A0A917BA37</accession>
<comment type="similarity">
    <text evidence="7">Belongs to the binding-protein-dependent transport system permease family.</text>
</comment>
<dbReference type="Gene3D" id="1.10.3720.10">
    <property type="entry name" value="MetI-like"/>
    <property type="match status" value="1"/>
</dbReference>
<dbReference type="CDD" id="cd06261">
    <property type="entry name" value="TM_PBP2"/>
    <property type="match status" value="1"/>
</dbReference>
<comment type="caution">
    <text evidence="9">The sequence shown here is derived from an EMBL/GenBank/DDBJ whole genome shotgun (WGS) entry which is preliminary data.</text>
</comment>
<keyword evidence="5 7" id="KW-1133">Transmembrane helix</keyword>
<sequence>MERAEAGSYSKVKSKKKRNYTRLLRSIIQGYGFMLPTILVLLVFILGPVLYAVFLSFFDVTLLGGTVLDYTGVDNYLRIMEDSRAKRALVNTALYVGIVVPAQTFLALFLASTLNAGLKGEKIFRIIYFLPTLTSSAVLTLIFMWMYNQNGLINNLLDKVNLPTYNWIGDPNIALYSIMIMNIWATAPLFMVIYLAALQGVPKNLYEAAELDGANVIQRFWHITVPQLRPITSFVVIMGLIGTFQLFDQSYIFSGGSGGPSNSTLTVVLLIYQYAFKSLGTMGYATAIAFILALIILIASILQRVLSKEEQFN</sequence>
<feature type="transmembrane region" description="Helical" evidence="7">
    <location>
        <begin position="92"/>
        <end position="114"/>
    </location>
</feature>